<proteinExistence type="predicted"/>
<dbReference type="HOGENOM" id="CLU_007061_2_2_1"/>
<dbReference type="OrthoDB" id="5424058at2759"/>
<organism evidence="3 4">
    <name type="scientific">Sphaerobolus stellatus (strain SS14)</name>
    <dbReference type="NCBI Taxonomy" id="990650"/>
    <lineage>
        <taxon>Eukaryota</taxon>
        <taxon>Fungi</taxon>
        <taxon>Dikarya</taxon>
        <taxon>Basidiomycota</taxon>
        <taxon>Agaricomycotina</taxon>
        <taxon>Agaricomycetes</taxon>
        <taxon>Phallomycetidae</taxon>
        <taxon>Geastrales</taxon>
        <taxon>Sphaerobolaceae</taxon>
        <taxon>Sphaerobolus</taxon>
    </lineage>
</organism>
<accession>A0A0C9UI63</accession>
<dbReference type="Proteomes" id="UP000054279">
    <property type="component" value="Unassembled WGS sequence"/>
</dbReference>
<feature type="region of interest" description="Disordered" evidence="1">
    <location>
        <begin position="272"/>
        <end position="325"/>
    </location>
</feature>
<dbReference type="Pfam" id="PF20231">
    <property type="entry name" value="DUF6589"/>
    <property type="match status" value="1"/>
</dbReference>
<evidence type="ECO:0000313" key="4">
    <source>
        <dbReference type="Proteomes" id="UP000054279"/>
    </source>
</evidence>
<feature type="domain" description="DUF6589" evidence="2">
    <location>
        <begin position="2"/>
        <end position="203"/>
    </location>
</feature>
<name>A0A0C9UI63_SPHS4</name>
<feature type="compositionally biased region" description="Polar residues" evidence="1">
    <location>
        <begin position="274"/>
        <end position="285"/>
    </location>
</feature>
<sequence length="351" mass="40148">MPPWKTTHELLYVSAAGHIQDVLRTQLGVDSLTEWAKTVSQEEFTNVVEATFNNYFTSQAIDRVLALHEEQDNIHINTLLYNQDVIIYIEFCDAIRTGDIERVVNVLRVWMVMMRGENHMPKYADAIFETLNRLHNYPDDLRDMFLDNWLEHQNFWGKVIFSAKGSNKSWDWMGMITSCIFALRDAMWTVQGAYKITPSGTKHTVPSMILEISKVATYLKEERLHVYVKNRAGNDVTGPVTDLLAAGMAYPNTAKAFRNFVGDRRYPIRHASAAKTQPFTPSNAGGTPAAEVDVEVEDKEEEEGEEEDNRYERFEVDHEDLRTDPEEFVDSTDEFMAAAVDLAESLGYEEV</sequence>
<evidence type="ECO:0000259" key="2">
    <source>
        <dbReference type="Pfam" id="PF20231"/>
    </source>
</evidence>
<dbReference type="AlphaFoldDB" id="A0A0C9UI63"/>
<gene>
    <name evidence="3" type="ORF">M422DRAFT_273974</name>
</gene>
<evidence type="ECO:0000256" key="1">
    <source>
        <dbReference type="SAM" id="MobiDB-lite"/>
    </source>
</evidence>
<feature type="compositionally biased region" description="Acidic residues" evidence="1">
    <location>
        <begin position="292"/>
        <end position="309"/>
    </location>
</feature>
<protein>
    <recommendedName>
        <fullName evidence="2">DUF6589 domain-containing protein</fullName>
    </recommendedName>
</protein>
<dbReference type="InterPro" id="IPR046496">
    <property type="entry name" value="DUF6589"/>
</dbReference>
<keyword evidence="4" id="KW-1185">Reference proteome</keyword>
<feature type="compositionally biased region" description="Basic and acidic residues" evidence="1">
    <location>
        <begin position="310"/>
        <end position="325"/>
    </location>
</feature>
<dbReference type="EMBL" id="KN837434">
    <property type="protein sequence ID" value="KIJ25086.1"/>
    <property type="molecule type" value="Genomic_DNA"/>
</dbReference>
<reference evidence="3 4" key="1">
    <citation type="submission" date="2014-06" db="EMBL/GenBank/DDBJ databases">
        <title>Evolutionary Origins and Diversification of the Mycorrhizal Mutualists.</title>
        <authorList>
            <consortium name="DOE Joint Genome Institute"/>
            <consortium name="Mycorrhizal Genomics Consortium"/>
            <person name="Kohler A."/>
            <person name="Kuo A."/>
            <person name="Nagy L.G."/>
            <person name="Floudas D."/>
            <person name="Copeland A."/>
            <person name="Barry K.W."/>
            <person name="Cichocki N."/>
            <person name="Veneault-Fourrey C."/>
            <person name="LaButti K."/>
            <person name="Lindquist E.A."/>
            <person name="Lipzen A."/>
            <person name="Lundell T."/>
            <person name="Morin E."/>
            <person name="Murat C."/>
            <person name="Riley R."/>
            <person name="Ohm R."/>
            <person name="Sun H."/>
            <person name="Tunlid A."/>
            <person name="Henrissat B."/>
            <person name="Grigoriev I.V."/>
            <person name="Hibbett D.S."/>
            <person name="Martin F."/>
        </authorList>
    </citation>
    <scope>NUCLEOTIDE SEQUENCE [LARGE SCALE GENOMIC DNA]</scope>
    <source>
        <strain evidence="3 4">SS14</strain>
    </source>
</reference>
<evidence type="ECO:0000313" key="3">
    <source>
        <dbReference type="EMBL" id="KIJ25086.1"/>
    </source>
</evidence>